<dbReference type="Proteomes" id="UP000288859">
    <property type="component" value="Unassembled WGS sequence"/>
</dbReference>
<proteinExistence type="predicted"/>
<evidence type="ECO:0000313" key="8">
    <source>
        <dbReference type="EMBL" id="RVX74164.1"/>
    </source>
</evidence>
<evidence type="ECO:0000256" key="5">
    <source>
        <dbReference type="ARBA" id="ARBA00022833"/>
    </source>
</evidence>
<evidence type="ECO:0000256" key="1">
    <source>
        <dbReference type="ARBA" id="ARBA00004123"/>
    </source>
</evidence>
<dbReference type="GO" id="GO:0000978">
    <property type="term" value="F:RNA polymerase II cis-regulatory region sequence-specific DNA binding"/>
    <property type="evidence" value="ECO:0007669"/>
    <property type="project" value="InterPro"/>
</dbReference>
<dbReference type="GO" id="GO:0008270">
    <property type="term" value="F:zinc ion binding"/>
    <property type="evidence" value="ECO:0007669"/>
    <property type="project" value="UniProtKB-KW"/>
</dbReference>
<dbReference type="GO" id="GO:0000981">
    <property type="term" value="F:DNA-binding transcription factor activity, RNA polymerase II-specific"/>
    <property type="evidence" value="ECO:0007669"/>
    <property type="project" value="InterPro"/>
</dbReference>
<name>A0A438NEN8_EXOME</name>
<gene>
    <name evidence="8" type="ORF">B0A52_01996</name>
</gene>
<sequence length="477" mass="53568">MSSNATSATVSLVSHRVWSQCRVEHRLLGEKLVSIVSDKSDDAIWSGHAILKVSGEDPEICSLPELAAASTELDSSHGNTTDPSSLPNEPSFHAEGQMGASTPTALSPTRSVQIASKEDCFGSSGLPIYHFLKPPVRPPAETLYFLANFTQDAGIVTLLGDRRYPLDHDSEGLDQPHTDVMFDLPEIDLNHSQIFNPQDLDTGAVPFDAGVCHTFEMAADHQTLTAFTDYRKHKRLSQDIPYIAFLMNGMMMNYCGSFVMVPNIGGYVPPTFRNLVQCHVKHEDLSLLTVQSFNWQKFVETEEMIRILLWVFLLDTAFVVFNNTPPQLALREISTGLASSERCFQAETSSACLDQIQQWVARAGNGRSPSMYSLFQRFCSYEMDQDDINRVAHEGFINLWCVVCAFLSMTFYLDPLTANGHSFQSVQRGLTNWKLVWNQRLLNRDEHYFDVQVTEQQHQQTPSDESVTEKRPPSELD</sequence>
<feature type="compositionally biased region" description="Basic and acidic residues" evidence="7">
    <location>
        <begin position="467"/>
        <end position="477"/>
    </location>
</feature>
<keyword evidence="2" id="KW-0479">Metal-binding</keyword>
<feature type="compositionally biased region" description="Polar residues" evidence="7">
    <location>
        <begin position="72"/>
        <end position="88"/>
    </location>
</feature>
<feature type="compositionally biased region" description="Polar residues" evidence="7">
    <location>
        <begin position="99"/>
        <end position="109"/>
    </location>
</feature>
<keyword evidence="5" id="KW-0862">Zinc</keyword>
<feature type="region of interest" description="Disordered" evidence="7">
    <location>
        <begin position="71"/>
        <end position="109"/>
    </location>
</feature>
<evidence type="ECO:0000313" key="9">
    <source>
        <dbReference type="Proteomes" id="UP000288859"/>
    </source>
</evidence>
<accession>A0A438NEN8</accession>
<comment type="subcellular location">
    <subcellularLocation>
        <location evidence="1">Nucleus</location>
    </subcellularLocation>
</comment>
<feature type="region of interest" description="Disordered" evidence="7">
    <location>
        <begin position="453"/>
        <end position="477"/>
    </location>
</feature>
<dbReference type="PANTHER" id="PTHR40626">
    <property type="entry name" value="MIP31509P"/>
    <property type="match status" value="1"/>
</dbReference>
<dbReference type="VEuPathDB" id="FungiDB:PV10_04758"/>
<evidence type="ECO:0000256" key="3">
    <source>
        <dbReference type="ARBA" id="ARBA00022737"/>
    </source>
</evidence>
<feature type="compositionally biased region" description="Polar residues" evidence="7">
    <location>
        <begin position="453"/>
        <end position="465"/>
    </location>
</feature>
<evidence type="ECO:0008006" key="10">
    <source>
        <dbReference type="Google" id="ProtNLM"/>
    </source>
</evidence>
<evidence type="ECO:0000256" key="2">
    <source>
        <dbReference type="ARBA" id="ARBA00022723"/>
    </source>
</evidence>
<dbReference type="GO" id="GO:0005634">
    <property type="term" value="C:nucleus"/>
    <property type="evidence" value="ECO:0007669"/>
    <property type="project" value="UniProtKB-SubCell"/>
</dbReference>
<keyword evidence="3" id="KW-0677">Repeat</keyword>
<comment type="caution">
    <text evidence="8">The sequence shown here is derived from an EMBL/GenBank/DDBJ whole genome shotgun (WGS) entry which is preliminary data.</text>
</comment>
<keyword evidence="6" id="KW-0539">Nucleus</keyword>
<dbReference type="PANTHER" id="PTHR40626:SF3">
    <property type="entry name" value="TRANSCRIPTION FACTOR WITH C2H2 AND ZN(2)-CYS(6) DNA BINDING DOMAIN (EUROFUNG)-RELATED"/>
    <property type="match status" value="1"/>
</dbReference>
<dbReference type="GO" id="GO:0000785">
    <property type="term" value="C:chromatin"/>
    <property type="evidence" value="ECO:0007669"/>
    <property type="project" value="TreeGrafter"/>
</dbReference>
<evidence type="ECO:0000256" key="4">
    <source>
        <dbReference type="ARBA" id="ARBA00022771"/>
    </source>
</evidence>
<dbReference type="AlphaFoldDB" id="A0A438NEN8"/>
<reference evidence="8 9" key="1">
    <citation type="submission" date="2017-03" db="EMBL/GenBank/DDBJ databases">
        <title>Genomes of endolithic fungi from Antarctica.</title>
        <authorList>
            <person name="Coleine C."/>
            <person name="Masonjones S."/>
            <person name="Stajich J.E."/>
        </authorList>
    </citation>
    <scope>NUCLEOTIDE SEQUENCE [LARGE SCALE GENOMIC DNA]</scope>
    <source>
        <strain evidence="8 9">CCFEE 6314</strain>
    </source>
</reference>
<organism evidence="8 9">
    <name type="scientific">Exophiala mesophila</name>
    <name type="common">Black yeast-like fungus</name>
    <dbReference type="NCBI Taxonomy" id="212818"/>
    <lineage>
        <taxon>Eukaryota</taxon>
        <taxon>Fungi</taxon>
        <taxon>Dikarya</taxon>
        <taxon>Ascomycota</taxon>
        <taxon>Pezizomycotina</taxon>
        <taxon>Eurotiomycetes</taxon>
        <taxon>Chaetothyriomycetidae</taxon>
        <taxon>Chaetothyriales</taxon>
        <taxon>Herpotrichiellaceae</taxon>
        <taxon>Exophiala</taxon>
    </lineage>
</organism>
<dbReference type="OrthoDB" id="654211at2759"/>
<evidence type="ECO:0000256" key="7">
    <source>
        <dbReference type="SAM" id="MobiDB-lite"/>
    </source>
</evidence>
<keyword evidence="4" id="KW-0863">Zinc-finger</keyword>
<dbReference type="InterPro" id="IPR051059">
    <property type="entry name" value="VerF-like"/>
</dbReference>
<evidence type="ECO:0000256" key="6">
    <source>
        <dbReference type="ARBA" id="ARBA00023242"/>
    </source>
</evidence>
<protein>
    <recommendedName>
        <fullName evidence="10">Transcription factor domain-containing protein</fullName>
    </recommendedName>
</protein>
<dbReference type="EMBL" id="NAJM01000005">
    <property type="protein sequence ID" value="RVX74164.1"/>
    <property type="molecule type" value="Genomic_DNA"/>
</dbReference>